<evidence type="ECO:0000313" key="3">
    <source>
        <dbReference type="Proteomes" id="UP000559182"/>
    </source>
</evidence>
<keyword evidence="3" id="KW-1185">Reference proteome</keyword>
<evidence type="ECO:0000256" key="1">
    <source>
        <dbReference type="SAM" id="Phobius"/>
    </source>
</evidence>
<dbReference type="Proteomes" id="UP000559182">
    <property type="component" value="Unassembled WGS sequence"/>
</dbReference>
<comment type="caution">
    <text evidence="2">The sequence shown here is derived from an EMBL/GenBank/DDBJ whole genome shotgun (WGS) entry which is preliminary data.</text>
</comment>
<keyword evidence="1" id="KW-0812">Transmembrane</keyword>
<gene>
    <name evidence="2" type="ORF">FHU39_003182</name>
</gene>
<feature type="transmembrane region" description="Helical" evidence="1">
    <location>
        <begin position="27"/>
        <end position="46"/>
    </location>
</feature>
<organism evidence="2 3">
    <name type="scientific">Flexivirga oryzae</name>
    <dbReference type="NCBI Taxonomy" id="1794944"/>
    <lineage>
        <taxon>Bacteria</taxon>
        <taxon>Bacillati</taxon>
        <taxon>Actinomycetota</taxon>
        <taxon>Actinomycetes</taxon>
        <taxon>Micrococcales</taxon>
        <taxon>Dermacoccaceae</taxon>
        <taxon>Flexivirga</taxon>
    </lineage>
</organism>
<proteinExistence type="predicted"/>
<protein>
    <submittedName>
        <fullName evidence="2">Uncharacterized protein</fullName>
    </submittedName>
</protein>
<name>A0A839NB05_9MICO</name>
<reference evidence="2 3" key="1">
    <citation type="submission" date="2020-08" db="EMBL/GenBank/DDBJ databases">
        <title>Sequencing the genomes of 1000 actinobacteria strains.</title>
        <authorList>
            <person name="Klenk H.-P."/>
        </authorList>
    </citation>
    <scope>NUCLEOTIDE SEQUENCE [LARGE SCALE GENOMIC DNA]</scope>
    <source>
        <strain evidence="2 3">DSM 105369</strain>
    </source>
</reference>
<dbReference type="RefSeq" id="WP_183321511.1">
    <property type="nucleotide sequence ID" value="NZ_JACHVQ010000002.1"/>
</dbReference>
<dbReference type="EMBL" id="JACHVQ010000002">
    <property type="protein sequence ID" value="MBB2893164.1"/>
    <property type="molecule type" value="Genomic_DNA"/>
</dbReference>
<evidence type="ECO:0000313" key="2">
    <source>
        <dbReference type="EMBL" id="MBB2893164.1"/>
    </source>
</evidence>
<keyword evidence="1" id="KW-0472">Membrane</keyword>
<accession>A0A839NB05</accession>
<keyword evidence="1" id="KW-1133">Transmembrane helix</keyword>
<dbReference type="AlphaFoldDB" id="A0A839NB05"/>
<sequence length="196" mass="22643">MELILWVPVVGAGSIRAKWWGKFELSWWAGLPALAGALLTGVWLSVQIKHLFKDDDGPPAGFLRGERFTSSRNYLVRWQDRLTSEYIRTERENIKGYFPILADRILAVDKFSSAEVRRRFRTSYTNYVTADGVTEDATRIEQTEIMLTSLVSSWDITDRQVIILGLGCITFQGSEYNFEYIEFIERHFNPTFVDDN</sequence>